<evidence type="ECO:0000256" key="6">
    <source>
        <dbReference type="ARBA" id="ARBA00023163"/>
    </source>
</evidence>
<keyword evidence="1" id="KW-0547">Nucleotide-binding</keyword>
<dbReference type="FunFam" id="3.40.50.300:FF:000006">
    <property type="entry name" value="DNA-binding transcriptional regulator NtrC"/>
    <property type="match status" value="1"/>
</dbReference>
<gene>
    <name evidence="8" type="ORF">A3F83_03850</name>
</gene>
<dbReference type="InterPro" id="IPR029016">
    <property type="entry name" value="GAF-like_dom_sf"/>
</dbReference>
<dbReference type="Pfam" id="PF01590">
    <property type="entry name" value="GAF"/>
    <property type="match status" value="1"/>
</dbReference>
<dbReference type="PROSITE" id="PS50045">
    <property type="entry name" value="SIGMA54_INTERACT_4"/>
    <property type="match status" value="1"/>
</dbReference>
<dbReference type="GO" id="GO:0005524">
    <property type="term" value="F:ATP binding"/>
    <property type="evidence" value="ECO:0007669"/>
    <property type="project" value="UniProtKB-KW"/>
</dbReference>
<dbReference type="Gene3D" id="1.10.8.60">
    <property type="match status" value="1"/>
</dbReference>
<dbReference type="GO" id="GO:0006355">
    <property type="term" value="P:regulation of DNA-templated transcription"/>
    <property type="evidence" value="ECO:0007669"/>
    <property type="project" value="InterPro"/>
</dbReference>
<name>A0A1F5YKG2_9BACT</name>
<dbReference type="CDD" id="cd00009">
    <property type="entry name" value="AAA"/>
    <property type="match status" value="1"/>
</dbReference>
<evidence type="ECO:0000256" key="2">
    <source>
        <dbReference type="ARBA" id="ARBA00022840"/>
    </source>
</evidence>
<evidence type="ECO:0000256" key="4">
    <source>
        <dbReference type="ARBA" id="ARBA00023125"/>
    </source>
</evidence>
<dbReference type="InterPro" id="IPR002197">
    <property type="entry name" value="HTH_Fis"/>
</dbReference>
<keyword evidence="2" id="KW-0067">ATP-binding</keyword>
<dbReference type="EMBL" id="MFIX01000246">
    <property type="protein sequence ID" value="OGG00699.1"/>
    <property type="molecule type" value="Genomic_DNA"/>
</dbReference>
<accession>A0A1F5YKG2</accession>
<comment type="caution">
    <text evidence="8">The sequence shown here is derived from an EMBL/GenBank/DDBJ whole genome shotgun (WGS) entry which is preliminary data.</text>
</comment>
<dbReference type="Pfam" id="PF02954">
    <property type="entry name" value="HTH_8"/>
    <property type="match status" value="1"/>
</dbReference>
<dbReference type="STRING" id="1817867.A3F83_03850"/>
<dbReference type="PANTHER" id="PTHR32071">
    <property type="entry name" value="TRANSCRIPTIONAL REGULATORY PROTEIN"/>
    <property type="match status" value="1"/>
</dbReference>
<dbReference type="InterPro" id="IPR025944">
    <property type="entry name" value="Sigma_54_int_dom_CS"/>
</dbReference>
<dbReference type="InterPro" id="IPR058031">
    <property type="entry name" value="AAA_lid_NorR"/>
</dbReference>
<dbReference type="SUPFAM" id="SSF55781">
    <property type="entry name" value="GAF domain-like"/>
    <property type="match status" value="1"/>
</dbReference>
<dbReference type="Gene3D" id="3.30.450.40">
    <property type="match status" value="1"/>
</dbReference>
<keyword evidence="3" id="KW-0805">Transcription regulation</keyword>
<dbReference type="InterPro" id="IPR027417">
    <property type="entry name" value="P-loop_NTPase"/>
</dbReference>
<evidence type="ECO:0000313" key="8">
    <source>
        <dbReference type="EMBL" id="OGG00699.1"/>
    </source>
</evidence>
<dbReference type="Pfam" id="PF00158">
    <property type="entry name" value="Sigma54_activat"/>
    <property type="match status" value="1"/>
</dbReference>
<evidence type="ECO:0000256" key="5">
    <source>
        <dbReference type="ARBA" id="ARBA00023159"/>
    </source>
</evidence>
<dbReference type="PROSITE" id="PS00688">
    <property type="entry name" value="SIGMA54_INTERACT_3"/>
    <property type="match status" value="1"/>
</dbReference>
<dbReference type="InterPro" id="IPR025662">
    <property type="entry name" value="Sigma_54_int_dom_ATP-bd_1"/>
</dbReference>
<dbReference type="InterPro" id="IPR003593">
    <property type="entry name" value="AAA+_ATPase"/>
</dbReference>
<dbReference type="SMART" id="SM00065">
    <property type="entry name" value="GAF"/>
    <property type="match status" value="1"/>
</dbReference>
<dbReference type="InterPro" id="IPR003018">
    <property type="entry name" value="GAF"/>
</dbReference>
<evidence type="ECO:0000256" key="3">
    <source>
        <dbReference type="ARBA" id="ARBA00023015"/>
    </source>
</evidence>
<evidence type="ECO:0000313" key="9">
    <source>
        <dbReference type="Proteomes" id="UP000179129"/>
    </source>
</evidence>
<dbReference type="Gene3D" id="3.40.50.300">
    <property type="entry name" value="P-loop containing nucleotide triphosphate hydrolases"/>
    <property type="match status" value="1"/>
</dbReference>
<dbReference type="PRINTS" id="PR01590">
    <property type="entry name" value="HTHFIS"/>
</dbReference>
<dbReference type="Proteomes" id="UP000179129">
    <property type="component" value="Unassembled WGS sequence"/>
</dbReference>
<dbReference type="Pfam" id="PF25601">
    <property type="entry name" value="AAA_lid_14"/>
    <property type="match status" value="1"/>
</dbReference>
<dbReference type="InterPro" id="IPR002078">
    <property type="entry name" value="Sigma_54_int"/>
</dbReference>
<keyword evidence="5" id="KW-0010">Activator</keyword>
<feature type="domain" description="Sigma-54 factor interaction" evidence="7">
    <location>
        <begin position="189"/>
        <end position="418"/>
    </location>
</feature>
<dbReference type="InterPro" id="IPR009057">
    <property type="entry name" value="Homeodomain-like_sf"/>
</dbReference>
<dbReference type="FunFam" id="1.10.8.60:FF:000014">
    <property type="entry name" value="DNA-binding transcriptional regulator NtrC"/>
    <property type="match status" value="1"/>
</dbReference>
<protein>
    <recommendedName>
        <fullName evidence="7">Sigma-54 factor interaction domain-containing protein</fullName>
    </recommendedName>
</protein>
<reference evidence="8 9" key="1">
    <citation type="journal article" date="2016" name="Nat. Commun.">
        <title>Thousands of microbial genomes shed light on interconnected biogeochemical processes in an aquifer system.</title>
        <authorList>
            <person name="Anantharaman K."/>
            <person name="Brown C.T."/>
            <person name="Hug L.A."/>
            <person name="Sharon I."/>
            <person name="Castelle C.J."/>
            <person name="Probst A.J."/>
            <person name="Thomas B.C."/>
            <person name="Singh A."/>
            <person name="Wilkins M.J."/>
            <person name="Karaoz U."/>
            <person name="Brodie E.L."/>
            <person name="Williams K.H."/>
            <person name="Hubbard S.S."/>
            <person name="Banfield J.F."/>
        </authorList>
    </citation>
    <scope>NUCLEOTIDE SEQUENCE [LARGE SCALE GENOMIC DNA]</scope>
</reference>
<dbReference type="SUPFAM" id="SSF46689">
    <property type="entry name" value="Homeodomain-like"/>
    <property type="match status" value="1"/>
</dbReference>
<dbReference type="SMART" id="SM00382">
    <property type="entry name" value="AAA"/>
    <property type="match status" value="1"/>
</dbReference>
<dbReference type="Gene3D" id="1.10.10.60">
    <property type="entry name" value="Homeodomain-like"/>
    <property type="match status" value="1"/>
</dbReference>
<dbReference type="PANTHER" id="PTHR32071:SF113">
    <property type="entry name" value="ALGINATE BIOSYNTHESIS TRANSCRIPTIONAL REGULATORY PROTEIN ALGB"/>
    <property type="match status" value="1"/>
</dbReference>
<dbReference type="PROSITE" id="PS00675">
    <property type="entry name" value="SIGMA54_INTERACT_1"/>
    <property type="match status" value="1"/>
</dbReference>
<evidence type="ECO:0000259" key="7">
    <source>
        <dbReference type="PROSITE" id="PS50045"/>
    </source>
</evidence>
<dbReference type="SUPFAM" id="SSF52540">
    <property type="entry name" value="P-loop containing nucleoside triphosphate hydrolases"/>
    <property type="match status" value="1"/>
</dbReference>
<dbReference type="GO" id="GO:0043565">
    <property type="term" value="F:sequence-specific DNA binding"/>
    <property type="evidence" value="ECO:0007669"/>
    <property type="project" value="InterPro"/>
</dbReference>
<organism evidence="8 9">
    <name type="scientific">Candidatus Glassbacteria bacterium RIFCSPLOWO2_12_FULL_58_11</name>
    <dbReference type="NCBI Taxonomy" id="1817867"/>
    <lineage>
        <taxon>Bacteria</taxon>
        <taxon>Candidatus Glassiibacteriota</taxon>
    </lineage>
</organism>
<keyword evidence="6" id="KW-0804">Transcription</keyword>
<proteinExistence type="predicted"/>
<dbReference type="AlphaFoldDB" id="A0A1F5YKG2"/>
<evidence type="ECO:0000256" key="1">
    <source>
        <dbReference type="ARBA" id="ARBA00022741"/>
    </source>
</evidence>
<keyword evidence="4" id="KW-0238">DNA-binding</keyword>
<sequence>MLLAKEEEIRAVTEACGKITSSLNVEEVLLFIQESARKLMDAESSSVILLDSSGENLQIASSTGAKEKQVRGLRFPANKGIAGWVISRGEPLVVNDVAGDKRFYPQIDQISGFRTRSICCAPMIFREKIIGVVEVLNYRRSAGFPEQKLGLFTAFANLAAVALNNALSFDSLSASYRVLHEQLRVDGIYQSRNSGMQKVYELCRKVAPLESTVLLTGESGTGKEVLADMLHRLSDRKDKPLIKVNIAALPGNLVESELFGHEKGAFTGAIARSTGKFELADRGTIFLDEIGELKPDIQVKLLRFLQEHTFERVGGREVIGVDVRIIAATNSDLEKAIAAGAFRTDLYYRLHVVPLHIPPLRERTEDIPLLVDFFIRKFNSELKRKVEGISEPALALLTGHAWPGNIRELENIIERIMVMREGGLIQPADIPGEIRKGFPGSGLSAAPFESTAGASMWEVEKELVEKTLQKNAFNQSRTARELGITLNQLRYRIKRHAIEIRK</sequence>